<dbReference type="PROSITE" id="PS00329">
    <property type="entry name" value="HSP70_2"/>
    <property type="match status" value="1"/>
</dbReference>
<dbReference type="InterPro" id="IPR043129">
    <property type="entry name" value="ATPase_NBD"/>
</dbReference>
<dbReference type="Gene3D" id="3.30.160.60">
    <property type="entry name" value="Classic Zinc Finger"/>
    <property type="match status" value="1"/>
</dbReference>
<dbReference type="InterPro" id="IPR013087">
    <property type="entry name" value="Znf_C2H2_type"/>
</dbReference>
<evidence type="ECO:0000313" key="7">
    <source>
        <dbReference type="EMBL" id="QSG02933.1"/>
    </source>
</evidence>
<dbReference type="InterPro" id="IPR029047">
    <property type="entry name" value="HSP70_peptide-bd_sf"/>
</dbReference>
<dbReference type="GO" id="GO:0005524">
    <property type="term" value="F:ATP binding"/>
    <property type="evidence" value="ECO:0007669"/>
    <property type="project" value="UniProtKB-KW"/>
</dbReference>
<proteinExistence type="inferred from homology"/>
<evidence type="ECO:0000313" key="8">
    <source>
        <dbReference type="Proteomes" id="UP000663586"/>
    </source>
</evidence>
<dbReference type="AlphaFoldDB" id="A0A897MV44"/>
<dbReference type="SUPFAM" id="SSF53067">
    <property type="entry name" value="Actin-like ATPase domain"/>
    <property type="match status" value="2"/>
</dbReference>
<keyword evidence="4" id="KW-0143">Chaperone</keyword>
<dbReference type="Gene3D" id="3.30.420.40">
    <property type="match status" value="2"/>
</dbReference>
<feature type="domain" description="C2H2-type" evidence="6">
    <location>
        <begin position="344"/>
        <end position="372"/>
    </location>
</feature>
<name>A0A897MV44_9EURY</name>
<dbReference type="InterPro" id="IPR018181">
    <property type="entry name" value="Heat_shock_70_CS"/>
</dbReference>
<dbReference type="PANTHER" id="PTHR19375">
    <property type="entry name" value="HEAT SHOCK PROTEIN 70KDA"/>
    <property type="match status" value="1"/>
</dbReference>
<evidence type="ECO:0000256" key="4">
    <source>
        <dbReference type="ARBA" id="ARBA00023186"/>
    </source>
</evidence>
<dbReference type="Gene3D" id="2.60.34.10">
    <property type="entry name" value="Substrate Binding Domain Of DNAk, Chain A, domain 1"/>
    <property type="match status" value="1"/>
</dbReference>
<keyword evidence="3 5" id="KW-0067">ATP-binding</keyword>
<dbReference type="KEGG" id="hara:AArcS_1723"/>
<protein>
    <submittedName>
        <fullName evidence="7">Chaperone DnaK (HSP70)</fullName>
    </submittedName>
</protein>
<accession>A0A897MV44</accession>
<dbReference type="CDD" id="cd24029">
    <property type="entry name" value="ASKHA_NBD_HSP70_DnaK_HscA_HscC"/>
    <property type="match status" value="1"/>
</dbReference>
<dbReference type="Pfam" id="PF00012">
    <property type="entry name" value="HSP70"/>
    <property type="match status" value="2"/>
</dbReference>
<dbReference type="EMBL" id="CP064786">
    <property type="protein sequence ID" value="QSG02933.1"/>
    <property type="molecule type" value="Genomic_DNA"/>
</dbReference>
<evidence type="ECO:0000256" key="5">
    <source>
        <dbReference type="RuleBase" id="RU003322"/>
    </source>
</evidence>
<dbReference type="PRINTS" id="PR00301">
    <property type="entry name" value="HEATSHOCK70"/>
</dbReference>
<evidence type="ECO:0000256" key="3">
    <source>
        <dbReference type="ARBA" id="ARBA00022840"/>
    </source>
</evidence>
<evidence type="ECO:0000256" key="1">
    <source>
        <dbReference type="ARBA" id="ARBA00007381"/>
    </source>
</evidence>
<sequence>MAIVEGGDPQMLANNEGKRLTPSVVHYNEDGKALVGRRAIDREPAEPEQVVREIKRHMGEEDHTVEIKGSEYTPPEVSSEILNKLKSDAQEYLGDDVDEAVVTVPAYFTIKQTAATKEAAEITGIDDIHLLNEPTAAALAYGNGKELDETILVYDFGGGTLDISIIEVANDEYKVLATDGDNSLGGADFDRALMELIADRYEEEHGIDILDDEEVRANLRTEAEETKIDLSTDEEAEALAPFLGQINGEIIEIEEKVTRETFEDTVEELLDRSIDPVSTALNKADLSTNDLDTALLVGGSTQIPAVQERLEQFLGTEPTLTIDPDKIVAQGAAVYAQREIKTGYRCSVCGKEFDAILHLNEHYDEDHSDSEDAFECTQPDCDETFQSEDARKAHQAQVHTGGGEESITGAEDSITDIISHSLGTELKDGSMDVLIEQGTSTDNAEGTGMYTTTSDNQTRVRVGVYQGESGIARENEEIGELLLTGISPRPAGVPRIEVTYDYDKNGILHVEAVDEESGEEVDGDFDI</sequence>
<feature type="domain" description="C2H2-type" evidence="6">
    <location>
        <begin position="374"/>
        <end position="404"/>
    </location>
</feature>
<dbReference type="FunFam" id="3.90.640.10:FF:000003">
    <property type="entry name" value="Molecular chaperone DnaK"/>
    <property type="match status" value="1"/>
</dbReference>
<dbReference type="SUPFAM" id="SSF100920">
    <property type="entry name" value="Heat shock protein 70kD (HSP70), peptide-binding domain"/>
    <property type="match status" value="1"/>
</dbReference>
<keyword evidence="8" id="KW-1185">Reference proteome</keyword>
<dbReference type="SMART" id="SM00355">
    <property type="entry name" value="ZnF_C2H2"/>
    <property type="match status" value="2"/>
</dbReference>
<dbReference type="Proteomes" id="UP000663586">
    <property type="component" value="Chromosome"/>
</dbReference>
<dbReference type="PROSITE" id="PS00028">
    <property type="entry name" value="ZINC_FINGER_C2H2_1"/>
    <property type="match status" value="2"/>
</dbReference>
<dbReference type="Gene3D" id="3.90.640.10">
    <property type="entry name" value="Actin, Chain A, domain 4"/>
    <property type="match status" value="1"/>
</dbReference>
<dbReference type="PROSITE" id="PS50157">
    <property type="entry name" value="ZINC_FINGER_C2H2_2"/>
    <property type="match status" value="2"/>
</dbReference>
<comment type="similarity">
    <text evidence="1 5">Belongs to the heat shock protein 70 family.</text>
</comment>
<reference evidence="7" key="1">
    <citation type="submission" date="2020-11" db="EMBL/GenBank/DDBJ databases">
        <title>Carbohydrate-dependent, anaerobic sulfur respiration: A novel catabolism in halophilic archaea.</title>
        <authorList>
            <person name="Sorokin D.Y."/>
            <person name="Messina E."/>
            <person name="Smedile F."/>
            <person name="La Cono V."/>
            <person name="Hallsworth J.E."/>
            <person name="Yakimov M.M."/>
        </authorList>
    </citation>
    <scope>NUCLEOTIDE SEQUENCE</scope>
    <source>
        <strain evidence="7">AArc-S</strain>
    </source>
</reference>
<organism evidence="7 8">
    <name type="scientific">Natranaeroarchaeum sulfidigenes</name>
    <dbReference type="NCBI Taxonomy" id="2784880"/>
    <lineage>
        <taxon>Archaea</taxon>
        <taxon>Methanobacteriati</taxon>
        <taxon>Methanobacteriota</taxon>
        <taxon>Stenosarchaea group</taxon>
        <taxon>Halobacteria</taxon>
        <taxon>Halobacteriales</taxon>
        <taxon>Natronoarchaeaceae</taxon>
        <taxon>Natranaeroarchaeum</taxon>
    </lineage>
</organism>
<dbReference type="InterPro" id="IPR013126">
    <property type="entry name" value="Hsp_70_fam"/>
</dbReference>
<keyword evidence="2 5" id="KW-0547">Nucleotide-binding</keyword>
<dbReference type="FunFam" id="3.30.420.40:FF:000071">
    <property type="entry name" value="Molecular chaperone DnaK"/>
    <property type="match status" value="1"/>
</dbReference>
<gene>
    <name evidence="7" type="primary">dnaK</name>
    <name evidence="7" type="ORF">AArcS_1723</name>
</gene>
<dbReference type="GO" id="GO:0140662">
    <property type="term" value="F:ATP-dependent protein folding chaperone"/>
    <property type="evidence" value="ECO:0007669"/>
    <property type="project" value="InterPro"/>
</dbReference>
<evidence type="ECO:0000256" key="2">
    <source>
        <dbReference type="ARBA" id="ARBA00022741"/>
    </source>
</evidence>
<evidence type="ECO:0000259" key="6">
    <source>
        <dbReference type="PROSITE" id="PS50157"/>
    </source>
</evidence>